<sequence length="409" mass="45600">MEVELDADALAPHTWRAVWNDWVACCRETWMCQEEALFRDDAMNPAEWELHSSWRRHCPEPRICLRVFRILSIAEAWMLAVAVGVAMYATYAQPAGWPIAVSGDYMIVFQLTSFAVALLLVFRTNAAYARWWEARTAFGRWLNSVRNSQRMLISWTPASEAYLVREYARWMASLTPAACAYLRRKDCYWEHCAEVLAPGEISWLRGCDNPPVKVLMVLSGLVARTSLDSYQRAAIEAELSAYDIALGACERISRQAAPKAYTRHTSRFIIVYLTFLPFALWSYTKWLTLPVIVVLTFLLLGIENIGIQIENPVSVLPLHSFCAGLKTAALNMVKHQHQVHAALEAGLVEAAAAEAAKPEQLPAGLQQRVQDVAHLRQRHGGGANGGANGSGAPPPQAGVFRGFLFGPNM</sequence>
<dbReference type="PANTHER" id="PTHR33281">
    <property type="entry name" value="UPF0187 PROTEIN YNEE"/>
    <property type="match status" value="1"/>
</dbReference>
<accession>A0A2P6VHI8</accession>
<feature type="transmembrane region" description="Helical" evidence="8">
    <location>
        <begin position="264"/>
        <end position="283"/>
    </location>
</feature>
<evidence type="ECO:0000313" key="10">
    <source>
        <dbReference type="Proteomes" id="UP000239649"/>
    </source>
</evidence>
<dbReference type="EMBL" id="LHPF02000006">
    <property type="protein sequence ID" value="PSC73554.1"/>
    <property type="molecule type" value="Genomic_DNA"/>
</dbReference>
<evidence type="ECO:0000256" key="6">
    <source>
        <dbReference type="ARBA" id="ARBA00023065"/>
    </source>
</evidence>
<evidence type="ECO:0000256" key="5">
    <source>
        <dbReference type="ARBA" id="ARBA00022989"/>
    </source>
</evidence>
<dbReference type="AlphaFoldDB" id="A0A2P6VHI8"/>
<evidence type="ECO:0000256" key="8">
    <source>
        <dbReference type="SAM" id="Phobius"/>
    </source>
</evidence>
<dbReference type="OrthoDB" id="506538at2759"/>
<dbReference type="STRING" id="554055.A0A2P6VHI8"/>
<comment type="caution">
    <text evidence="9">The sequence shown here is derived from an EMBL/GenBank/DDBJ whole genome shotgun (WGS) entry which is preliminary data.</text>
</comment>
<keyword evidence="10" id="KW-1185">Reference proteome</keyword>
<gene>
    <name evidence="9" type="ORF">C2E20_3075</name>
</gene>
<reference evidence="9 10" key="1">
    <citation type="journal article" date="2018" name="Plant J.">
        <title>Genome sequences of Chlorella sorokiniana UTEX 1602 and Micractinium conductrix SAG 241.80: implications to maltose excretion by a green alga.</title>
        <authorList>
            <person name="Arriola M.B."/>
            <person name="Velmurugan N."/>
            <person name="Zhang Y."/>
            <person name="Plunkett M.H."/>
            <person name="Hondzo H."/>
            <person name="Barney B.M."/>
        </authorList>
    </citation>
    <scope>NUCLEOTIDE SEQUENCE [LARGE SCALE GENOMIC DNA]</scope>
    <source>
        <strain evidence="9 10">SAG 241.80</strain>
    </source>
</reference>
<dbReference type="Proteomes" id="UP000239649">
    <property type="component" value="Unassembled WGS sequence"/>
</dbReference>
<dbReference type="Pfam" id="PF25539">
    <property type="entry name" value="Bestrophin_2"/>
    <property type="match status" value="1"/>
</dbReference>
<evidence type="ECO:0000256" key="2">
    <source>
        <dbReference type="ARBA" id="ARBA00022448"/>
    </source>
</evidence>
<keyword evidence="7 8" id="KW-0472">Membrane</keyword>
<proteinExistence type="predicted"/>
<feature type="transmembrane region" description="Helical" evidence="8">
    <location>
        <begin position="70"/>
        <end position="91"/>
    </location>
</feature>
<evidence type="ECO:0000313" key="9">
    <source>
        <dbReference type="EMBL" id="PSC73554.1"/>
    </source>
</evidence>
<name>A0A2P6VHI8_9CHLO</name>
<keyword evidence="4 8" id="KW-0812">Transmembrane</keyword>
<feature type="transmembrane region" description="Helical" evidence="8">
    <location>
        <begin position="97"/>
        <end position="122"/>
    </location>
</feature>
<dbReference type="GO" id="GO:0005886">
    <property type="term" value="C:plasma membrane"/>
    <property type="evidence" value="ECO:0007669"/>
    <property type="project" value="UniProtKB-SubCell"/>
</dbReference>
<keyword evidence="5 8" id="KW-1133">Transmembrane helix</keyword>
<organism evidence="9 10">
    <name type="scientific">Micractinium conductrix</name>
    <dbReference type="NCBI Taxonomy" id="554055"/>
    <lineage>
        <taxon>Eukaryota</taxon>
        <taxon>Viridiplantae</taxon>
        <taxon>Chlorophyta</taxon>
        <taxon>core chlorophytes</taxon>
        <taxon>Trebouxiophyceae</taxon>
        <taxon>Chlorellales</taxon>
        <taxon>Chlorellaceae</taxon>
        <taxon>Chlorella clade</taxon>
        <taxon>Micractinium</taxon>
    </lineage>
</organism>
<dbReference type="GO" id="GO:0005254">
    <property type="term" value="F:chloride channel activity"/>
    <property type="evidence" value="ECO:0007669"/>
    <property type="project" value="InterPro"/>
</dbReference>
<evidence type="ECO:0000256" key="1">
    <source>
        <dbReference type="ARBA" id="ARBA00004651"/>
    </source>
</evidence>
<dbReference type="InterPro" id="IPR044669">
    <property type="entry name" value="YneE/VCCN1/2-like"/>
</dbReference>
<keyword evidence="6" id="KW-0406">Ion transport</keyword>
<keyword evidence="3" id="KW-1003">Cell membrane</keyword>
<evidence type="ECO:0000256" key="4">
    <source>
        <dbReference type="ARBA" id="ARBA00022692"/>
    </source>
</evidence>
<dbReference type="PANTHER" id="PTHR33281:SF19">
    <property type="entry name" value="VOLTAGE-DEPENDENT ANION CHANNEL-FORMING PROTEIN YNEE"/>
    <property type="match status" value="1"/>
</dbReference>
<protein>
    <submittedName>
        <fullName evidence="9">UPF0187 chloroplastic</fullName>
    </submittedName>
</protein>
<comment type="subcellular location">
    <subcellularLocation>
        <location evidence="1">Cell membrane</location>
        <topology evidence="1">Multi-pass membrane protein</topology>
    </subcellularLocation>
</comment>
<evidence type="ECO:0000256" key="3">
    <source>
        <dbReference type="ARBA" id="ARBA00022475"/>
    </source>
</evidence>
<keyword evidence="2" id="KW-0813">Transport</keyword>
<evidence type="ECO:0000256" key="7">
    <source>
        <dbReference type="ARBA" id="ARBA00023136"/>
    </source>
</evidence>